<dbReference type="Proteomes" id="UP000295260">
    <property type="component" value="Unassembled WGS sequence"/>
</dbReference>
<dbReference type="InterPro" id="IPR002938">
    <property type="entry name" value="FAD-bd"/>
</dbReference>
<dbReference type="Gene3D" id="3.50.50.60">
    <property type="entry name" value="FAD/NAD(P)-binding domain"/>
    <property type="match status" value="1"/>
</dbReference>
<sequence>MNEKKRIIIIGGGLAGLTAAIHLRKLLFSVTLIEKNQYPKHKVCGEYISNEVLPYLEWLNISIEDLTPSKIKNLTLSSETGKTISTKLPLGGFGISRYTLDNYLFEKAQNDGCQMVQETVENIYFDNEIFTVETANAIKYQADLVLGAFGKRSNLDIQIKRDFIQKKSSWLAVKAHFEGNFTDDLVGLYNFKGGYCGISKVENNQINICYLVSYDEFKKYKNSDEFQKNVLEQNPILKAIFQNIKPLFEKPLTIGQISFEKKQAVENHILMIGDTAGLIHPLCGNGMAMAIHSAKIASEVIHDFFSNENINRIEMEKKYSQKWNSLFKNRLRFGRFLATILLQPKSFNFLFKILTKTPFLLPIIIAKTHGKTIEIDN</sequence>
<gene>
    <name evidence="2" type="ORF">BC748_0634</name>
</gene>
<reference evidence="2 3" key="1">
    <citation type="submission" date="2019-03" db="EMBL/GenBank/DDBJ databases">
        <title>Genomic Encyclopedia of Archaeal and Bacterial Type Strains, Phase II (KMG-II): from individual species to whole genera.</title>
        <authorList>
            <person name="Goeker M."/>
        </authorList>
    </citation>
    <scope>NUCLEOTIDE SEQUENCE [LARGE SCALE GENOMIC DNA]</scope>
    <source>
        <strain evidence="2 3">DSM 25687</strain>
    </source>
</reference>
<dbReference type="SUPFAM" id="SSF51905">
    <property type="entry name" value="FAD/NAD(P)-binding domain"/>
    <property type="match status" value="1"/>
</dbReference>
<feature type="domain" description="FAD-binding" evidence="1">
    <location>
        <begin position="7"/>
        <end position="294"/>
    </location>
</feature>
<dbReference type="PRINTS" id="PR00420">
    <property type="entry name" value="RNGMNOXGNASE"/>
</dbReference>
<evidence type="ECO:0000259" key="1">
    <source>
        <dbReference type="Pfam" id="PF01494"/>
    </source>
</evidence>
<comment type="caution">
    <text evidence="2">The sequence shown here is derived from an EMBL/GenBank/DDBJ whole genome shotgun (WGS) entry which is preliminary data.</text>
</comment>
<dbReference type="RefSeq" id="WP_133531977.1">
    <property type="nucleotide sequence ID" value="NZ_SNXR01000011.1"/>
</dbReference>
<dbReference type="OrthoDB" id="1142316at2"/>
<dbReference type="PANTHER" id="PTHR42685:SF22">
    <property type="entry name" value="CONDITIONED MEDIUM FACTOR RECEPTOR 1"/>
    <property type="match status" value="1"/>
</dbReference>
<evidence type="ECO:0000313" key="3">
    <source>
        <dbReference type="Proteomes" id="UP000295260"/>
    </source>
</evidence>
<dbReference type="GO" id="GO:0071949">
    <property type="term" value="F:FAD binding"/>
    <property type="evidence" value="ECO:0007669"/>
    <property type="project" value="InterPro"/>
</dbReference>
<dbReference type="AlphaFoldDB" id="A0A4R6QG62"/>
<dbReference type="PANTHER" id="PTHR42685">
    <property type="entry name" value="GERANYLGERANYL DIPHOSPHATE REDUCTASE"/>
    <property type="match status" value="1"/>
</dbReference>
<name>A0A4R6QG62_9FLAO</name>
<evidence type="ECO:0000313" key="2">
    <source>
        <dbReference type="EMBL" id="TDP61026.1"/>
    </source>
</evidence>
<keyword evidence="3" id="KW-1185">Reference proteome</keyword>
<dbReference type="Pfam" id="PF01494">
    <property type="entry name" value="FAD_binding_3"/>
    <property type="match status" value="1"/>
</dbReference>
<dbReference type="InterPro" id="IPR036188">
    <property type="entry name" value="FAD/NAD-bd_sf"/>
</dbReference>
<dbReference type="EMBL" id="SNXR01000011">
    <property type="protein sequence ID" value="TDP61026.1"/>
    <property type="molecule type" value="Genomic_DNA"/>
</dbReference>
<accession>A0A4R6QG62</accession>
<protein>
    <submittedName>
        <fullName evidence="2">Flavin-dependent dehydrogenase</fullName>
    </submittedName>
</protein>
<proteinExistence type="predicted"/>
<dbReference type="InterPro" id="IPR050407">
    <property type="entry name" value="Geranylgeranyl_reductase"/>
</dbReference>
<organism evidence="2 3">
    <name type="scientific">Flavobacterium dankookense</name>
    <dbReference type="NCBI Taxonomy" id="706186"/>
    <lineage>
        <taxon>Bacteria</taxon>
        <taxon>Pseudomonadati</taxon>
        <taxon>Bacteroidota</taxon>
        <taxon>Flavobacteriia</taxon>
        <taxon>Flavobacteriales</taxon>
        <taxon>Flavobacteriaceae</taxon>
        <taxon>Flavobacterium</taxon>
    </lineage>
</organism>